<evidence type="ECO:0000313" key="5">
    <source>
        <dbReference type="Proteomes" id="UP001367676"/>
    </source>
</evidence>
<dbReference type="InterPro" id="IPR036412">
    <property type="entry name" value="HAD-like_sf"/>
</dbReference>
<keyword evidence="2" id="KW-0378">Hydrolase</keyword>
<evidence type="ECO:0000256" key="3">
    <source>
        <dbReference type="ARBA" id="ARBA00022842"/>
    </source>
</evidence>
<protein>
    <recommendedName>
        <fullName evidence="6">N-acylneuraminate-9-phosphatase</fullName>
    </recommendedName>
</protein>
<sequence length="225" mass="26357">MYCLFRLALTLNYFLNEKFKVDLDHAEKMTGLFLHNLRENRQRSDERVDDWRLSLWKEALSPLYVHLADEVYKEWLLLRYQYVKVSPDVKSLLCELRDKYRLALISNGTSDAQWEKITICGLKPYFDCIVVSGDTPWKKPDVNIIYMACDELNVKPDQCLIIGDRVETDIEGGKNAHLAATVWVNYDSSYQTLPNENNYPDFIVHNVMELKNVLEELTAKKRQLS</sequence>
<organism evidence="4 5">
    <name type="scientific">Parthenolecanium corni</name>
    <dbReference type="NCBI Taxonomy" id="536013"/>
    <lineage>
        <taxon>Eukaryota</taxon>
        <taxon>Metazoa</taxon>
        <taxon>Ecdysozoa</taxon>
        <taxon>Arthropoda</taxon>
        <taxon>Hexapoda</taxon>
        <taxon>Insecta</taxon>
        <taxon>Pterygota</taxon>
        <taxon>Neoptera</taxon>
        <taxon>Paraneoptera</taxon>
        <taxon>Hemiptera</taxon>
        <taxon>Sternorrhyncha</taxon>
        <taxon>Coccoidea</taxon>
        <taxon>Coccidae</taxon>
        <taxon>Parthenolecanium</taxon>
    </lineage>
</organism>
<proteinExistence type="predicted"/>
<reference evidence="4 5" key="1">
    <citation type="submission" date="2024-03" db="EMBL/GenBank/DDBJ databases">
        <title>Adaptation during the transition from Ophiocordyceps entomopathogen to insect associate is accompanied by gene loss and intensified selection.</title>
        <authorList>
            <person name="Ward C.M."/>
            <person name="Onetto C.A."/>
            <person name="Borneman A.R."/>
        </authorList>
    </citation>
    <scope>NUCLEOTIDE SEQUENCE [LARGE SCALE GENOMIC DNA]</scope>
    <source>
        <strain evidence="4">AWRI1</strain>
        <tissue evidence="4">Single Adult Female</tissue>
    </source>
</reference>
<name>A0AAN9Y855_9HEMI</name>
<accession>A0AAN9Y855</accession>
<keyword evidence="5" id="KW-1185">Reference proteome</keyword>
<dbReference type="Pfam" id="PF13419">
    <property type="entry name" value="HAD_2"/>
    <property type="match status" value="1"/>
</dbReference>
<evidence type="ECO:0008006" key="6">
    <source>
        <dbReference type="Google" id="ProtNLM"/>
    </source>
</evidence>
<evidence type="ECO:0000256" key="1">
    <source>
        <dbReference type="ARBA" id="ARBA00001946"/>
    </source>
</evidence>
<dbReference type="GO" id="GO:0046380">
    <property type="term" value="P:N-acetylneuraminate biosynthetic process"/>
    <property type="evidence" value="ECO:0007669"/>
    <property type="project" value="TreeGrafter"/>
</dbReference>
<evidence type="ECO:0000256" key="2">
    <source>
        <dbReference type="ARBA" id="ARBA00022801"/>
    </source>
</evidence>
<dbReference type="SUPFAM" id="SSF56784">
    <property type="entry name" value="HAD-like"/>
    <property type="match status" value="1"/>
</dbReference>
<keyword evidence="3" id="KW-0460">Magnesium</keyword>
<dbReference type="InterPro" id="IPR023214">
    <property type="entry name" value="HAD_sf"/>
</dbReference>
<evidence type="ECO:0000313" key="4">
    <source>
        <dbReference type="EMBL" id="KAK7603648.1"/>
    </source>
</evidence>
<dbReference type="Gene3D" id="1.20.120.710">
    <property type="entry name" value="Haloacid dehalogenase hydrolase-like domain"/>
    <property type="match status" value="1"/>
</dbReference>
<dbReference type="PANTHER" id="PTHR46470">
    <property type="entry name" value="N-ACYLNEURAMINATE-9-PHOSPHATASE"/>
    <property type="match status" value="1"/>
</dbReference>
<dbReference type="NCBIfam" id="TIGR01549">
    <property type="entry name" value="HAD-SF-IA-v1"/>
    <property type="match status" value="1"/>
</dbReference>
<dbReference type="GO" id="GO:0050124">
    <property type="term" value="F:N-acylneuraminate-9-phosphatase activity"/>
    <property type="evidence" value="ECO:0007669"/>
    <property type="project" value="TreeGrafter"/>
</dbReference>
<dbReference type="InterPro" id="IPR051400">
    <property type="entry name" value="HAD-like_hydrolase"/>
</dbReference>
<dbReference type="AlphaFoldDB" id="A0AAN9Y855"/>
<dbReference type="EMBL" id="JBBCAQ010000006">
    <property type="protein sequence ID" value="KAK7603648.1"/>
    <property type="molecule type" value="Genomic_DNA"/>
</dbReference>
<comment type="caution">
    <text evidence="4">The sequence shown here is derived from an EMBL/GenBank/DDBJ whole genome shotgun (WGS) entry which is preliminary data.</text>
</comment>
<comment type="cofactor">
    <cofactor evidence="1">
        <name>Mg(2+)</name>
        <dbReference type="ChEBI" id="CHEBI:18420"/>
    </cofactor>
</comment>
<dbReference type="InterPro" id="IPR006439">
    <property type="entry name" value="HAD-SF_hydro_IA"/>
</dbReference>
<dbReference type="InterPro" id="IPR041492">
    <property type="entry name" value="HAD_2"/>
</dbReference>
<gene>
    <name evidence="4" type="ORF">V9T40_003647</name>
</gene>
<dbReference type="Proteomes" id="UP001367676">
    <property type="component" value="Unassembled WGS sequence"/>
</dbReference>
<dbReference type="Gene3D" id="3.40.50.1000">
    <property type="entry name" value="HAD superfamily/HAD-like"/>
    <property type="match status" value="1"/>
</dbReference>
<dbReference type="PANTHER" id="PTHR46470:SF3">
    <property type="entry name" value="N-ACYLNEURAMINATE-9-PHOSPHATASE"/>
    <property type="match status" value="1"/>
</dbReference>